<dbReference type="OrthoDB" id="10473820at2759"/>
<feature type="non-terminal residue" evidence="1">
    <location>
        <position position="1"/>
    </location>
</feature>
<reference evidence="1" key="1">
    <citation type="submission" date="2021-02" db="EMBL/GenBank/DDBJ databases">
        <authorList>
            <person name="Dougan E. K."/>
            <person name="Rhodes N."/>
            <person name="Thang M."/>
            <person name="Chan C."/>
        </authorList>
    </citation>
    <scope>NUCLEOTIDE SEQUENCE</scope>
</reference>
<name>A0A812M544_9DINO</name>
<evidence type="ECO:0000313" key="2">
    <source>
        <dbReference type="Proteomes" id="UP000601435"/>
    </source>
</evidence>
<evidence type="ECO:0000313" key="1">
    <source>
        <dbReference type="EMBL" id="CAE7252261.1"/>
    </source>
</evidence>
<gene>
    <name evidence="1" type="ORF">SNEC2469_LOCUS5295</name>
</gene>
<dbReference type="AlphaFoldDB" id="A0A812M544"/>
<organism evidence="1 2">
    <name type="scientific">Symbiodinium necroappetens</name>
    <dbReference type="NCBI Taxonomy" id="1628268"/>
    <lineage>
        <taxon>Eukaryota</taxon>
        <taxon>Sar</taxon>
        <taxon>Alveolata</taxon>
        <taxon>Dinophyceae</taxon>
        <taxon>Suessiales</taxon>
        <taxon>Symbiodiniaceae</taxon>
        <taxon>Symbiodinium</taxon>
    </lineage>
</organism>
<proteinExistence type="predicted"/>
<keyword evidence="2" id="KW-1185">Reference proteome</keyword>
<dbReference type="Proteomes" id="UP000601435">
    <property type="component" value="Unassembled WGS sequence"/>
</dbReference>
<feature type="non-terminal residue" evidence="1">
    <location>
        <position position="195"/>
    </location>
</feature>
<accession>A0A812M544</accession>
<dbReference type="EMBL" id="CAJNJA010009945">
    <property type="protein sequence ID" value="CAE7252261.1"/>
    <property type="molecule type" value="Genomic_DNA"/>
</dbReference>
<sequence length="195" mass="21603">QKLGIQVLPSPDMMAIMGAKDTLFKVAMLSIGSEDMLSHYTANEFATGFKKSLALQLRGIQAEQRLVMRGHHHKATWQLMHFTRCDGIYGLEGVFATGFKKSLAFQPHGIKQSRGSLAIMNVGSEDMLPYVTAKADFKKMPAFQPRGMKQSRGVDGHEGHTLQGLEDRLAHFTMEKSAAGVKKMSYGLRAIVEFD</sequence>
<comment type="caution">
    <text evidence="1">The sequence shown here is derived from an EMBL/GenBank/DDBJ whole genome shotgun (WGS) entry which is preliminary data.</text>
</comment>
<protein>
    <submittedName>
        <fullName evidence="1">Uncharacterized protein</fullName>
    </submittedName>
</protein>